<feature type="non-terminal residue" evidence="2">
    <location>
        <position position="147"/>
    </location>
</feature>
<dbReference type="EMBL" id="CAUYUJ010014307">
    <property type="protein sequence ID" value="CAK0839595.1"/>
    <property type="molecule type" value="Genomic_DNA"/>
</dbReference>
<dbReference type="Proteomes" id="UP001189429">
    <property type="component" value="Unassembled WGS sequence"/>
</dbReference>
<sequence length="147" mass="15614">AGGAASAGKRRGRAVDEADKLPSKKRKQARANDETQAITRKEEVLQLDPSARASWLARAARLAKAGRLDRALLYESVASPEFVQGVTSAEGRRMYRVVHANLGLFDERQAGVLGEECALARAYKATAWAQEPPAAAAAPSAKATEAA</sequence>
<protein>
    <submittedName>
        <fullName evidence="2">Uncharacterized protein</fullName>
    </submittedName>
</protein>
<proteinExistence type="predicted"/>
<reference evidence="2" key="1">
    <citation type="submission" date="2023-10" db="EMBL/GenBank/DDBJ databases">
        <authorList>
            <person name="Chen Y."/>
            <person name="Shah S."/>
            <person name="Dougan E. K."/>
            <person name="Thang M."/>
            <person name="Chan C."/>
        </authorList>
    </citation>
    <scope>NUCLEOTIDE SEQUENCE [LARGE SCALE GENOMIC DNA]</scope>
</reference>
<feature type="non-terminal residue" evidence="2">
    <location>
        <position position="1"/>
    </location>
</feature>
<keyword evidence="3" id="KW-1185">Reference proteome</keyword>
<comment type="caution">
    <text evidence="2">The sequence shown here is derived from an EMBL/GenBank/DDBJ whole genome shotgun (WGS) entry which is preliminary data.</text>
</comment>
<evidence type="ECO:0000313" key="2">
    <source>
        <dbReference type="EMBL" id="CAK0839595.1"/>
    </source>
</evidence>
<evidence type="ECO:0000313" key="3">
    <source>
        <dbReference type="Proteomes" id="UP001189429"/>
    </source>
</evidence>
<accession>A0ABN9T3M5</accession>
<gene>
    <name evidence="2" type="ORF">PCOR1329_LOCUS35245</name>
</gene>
<evidence type="ECO:0000256" key="1">
    <source>
        <dbReference type="SAM" id="MobiDB-lite"/>
    </source>
</evidence>
<organism evidence="2 3">
    <name type="scientific">Prorocentrum cordatum</name>
    <dbReference type="NCBI Taxonomy" id="2364126"/>
    <lineage>
        <taxon>Eukaryota</taxon>
        <taxon>Sar</taxon>
        <taxon>Alveolata</taxon>
        <taxon>Dinophyceae</taxon>
        <taxon>Prorocentrales</taxon>
        <taxon>Prorocentraceae</taxon>
        <taxon>Prorocentrum</taxon>
    </lineage>
</organism>
<feature type="compositionally biased region" description="Basic and acidic residues" evidence="1">
    <location>
        <begin position="13"/>
        <end position="22"/>
    </location>
</feature>
<name>A0ABN9T3M5_9DINO</name>
<feature type="region of interest" description="Disordered" evidence="1">
    <location>
        <begin position="1"/>
        <end position="37"/>
    </location>
</feature>